<dbReference type="SUPFAM" id="SSF48695">
    <property type="entry name" value="Multiheme cytochromes"/>
    <property type="match status" value="1"/>
</dbReference>
<dbReference type="InterPro" id="IPR051829">
    <property type="entry name" value="Multiheme_Cytochr_ET"/>
</dbReference>
<evidence type="ECO:0000256" key="1">
    <source>
        <dbReference type="ARBA" id="ARBA00022729"/>
    </source>
</evidence>
<name>A0A284VL68_9EURY</name>
<evidence type="ECO:0000313" key="2">
    <source>
        <dbReference type="EMBL" id="SNQ60005.1"/>
    </source>
</evidence>
<gene>
    <name evidence="2" type="ORF">MNV_1500019</name>
</gene>
<proteinExistence type="predicted"/>
<sequence length="294" mass="31497">MNIGCEACHGPGGKHVTSKNKSDIVIDESSEGCGYCHIRATQVGGKYNFPVGYVLGKPETLKYDPEPYTSNASFFPDKTTKRHREQYLDVKTSKHYTAGTTCVSCHSPHDAGTVTVYPVSGLSPEFADRSVAIFDGGKVTGYSAWSGSGLKMPKESLCKSCHGSVSEYHNHSYTDAAKKAAITCTDCHMPDVINVNSKLRGALTTHNFKSLSPENSIKYGADVMPNSCTYRCHQDKGADKTARANWALSAMGPAAATTTSAATTTAPATTTKAPAFELLFAVGALFIATFVRRR</sequence>
<reference evidence="3" key="1">
    <citation type="submission" date="2017-06" db="EMBL/GenBank/DDBJ databases">
        <authorList>
            <person name="Cremers G."/>
        </authorList>
    </citation>
    <scope>NUCLEOTIDE SEQUENCE [LARGE SCALE GENOMIC DNA]</scope>
</reference>
<keyword evidence="3" id="KW-1185">Reference proteome</keyword>
<dbReference type="PANTHER" id="PTHR35038:SF8">
    <property type="entry name" value="C-TYPE POLYHEME CYTOCHROME OMCC"/>
    <property type="match status" value="1"/>
</dbReference>
<dbReference type="Gene3D" id="1.10.1130.10">
    <property type="entry name" value="Flavocytochrome C3, Chain A"/>
    <property type="match status" value="2"/>
</dbReference>
<dbReference type="EMBL" id="FZMP01000058">
    <property type="protein sequence ID" value="SNQ60005.1"/>
    <property type="molecule type" value="Genomic_DNA"/>
</dbReference>
<protein>
    <submittedName>
        <fullName evidence="2">Uncharacterized protein</fullName>
    </submittedName>
</protein>
<dbReference type="InterPro" id="IPR036280">
    <property type="entry name" value="Multihaem_cyt_sf"/>
</dbReference>
<evidence type="ECO:0000313" key="3">
    <source>
        <dbReference type="Proteomes" id="UP000218615"/>
    </source>
</evidence>
<organism evidence="2 3">
    <name type="scientific">Candidatus Methanoperedens nitratireducens</name>
    <dbReference type="NCBI Taxonomy" id="1392998"/>
    <lineage>
        <taxon>Archaea</taxon>
        <taxon>Methanobacteriati</taxon>
        <taxon>Methanobacteriota</taxon>
        <taxon>Stenosarchaea group</taxon>
        <taxon>Methanomicrobia</taxon>
        <taxon>Methanosarcinales</taxon>
        <taxon>ANME-2 cluster</taxon>
        <taxon>Candidatus Methanoperedentaceae</taxon>
        <taxon>Candidatus Methanoperedens</taxon>
    </lineage>
</organism>
<dbReference type="PANTHER" id="PTHR35038">
    <property type="entry name" value="DISSIMILATORY SULFITE REDUCTASE SIRA"/>
    <property type="match status" value="1"/>
</dbReference>
<accession>A0A284VL68</accession>
<keyword evidence="1" id="KW-0732">Signal</keyword>
<dbReference type="AlphaFoldDB" id="A0A284VL68"/>
<dbReference type="Proteomes" id="UP000218615">
    <property type="component" value="Unassembled WGS sequence"/>
</dbReference>